<dbReference type="NCBIfam" id="TIGR03557">
    <property type="entry name" value="F420_G6P_family"/>
    <property type="match status" value="1"/>
</dbReference>
<gene>
    <name evidence="3" type="ORF">FQ330_01145</name>
</gene>
<reference evidence="3 4" key="1">
    <citation type="submission" date="2019-08" db="EMBL/GenBank/DDBJ databases">
        <title>Agrococcus lahaulensis sp. nov., isolated from a cold desert of the Indian Himalayas.</title>
        <authorList>
            <person name="Qu J.H."/>
        </authorList>
    </citation>
    <scope>NUCLEOTIDE SEQUENCE [LARGE SCALE GENOMIC DNA]</scope>
    <source>
        <strain evidence="3 4">NS18</strain>
    </source>
</reference>
<evidence type="ECO:0000259" key="2">
    <source>
        <dbReference type="Pfam" id="PF00296"/>
    </source>
</evidence>
<dbReference type="InterPro" id="IPR023907">
    <property type="entry name" value="Non-F420_Flavin_OxRdtase"/>
</dbReference>
<dbReference type="Proteomes" id="UP000323221">
    <property type="component" value="Unassembled WGS sequence"/>
</dbReference>
<name>A0A5M8QIV4_9MICO</name>
<dbReference type="AlphaFoldDB" id="A0A5M8QIV4"/>
<dbReference type="Pfam" id="PF00296">
    <property type="entry name" value="Bac_luciferase"/>
    <property type="match status" value="1"/>
</dbReference>
<feature type="domain" description="Luciferase-like" evidence="2">
    <location>
        <begin position="10"/>
        <end position="292"/>
    </location>
</feature>
<dbReference type="Gene3D" id="3.20.20.30">
    <property type="entry name" value="Luciferase-like domain"/>
    <property type="match status" value="1"/>
</dbReference>
<keyword evidence="1 3" id="KW-0560">Oxidoreductase</keyword>
<dbReference type="NCBIfam" id="TIGR03885">
    <property type="entry name" value="flavin_revert"/>
    <property type="match status" value="1"/>
</dbReference>
<accession>A0A5M8QIV4</accession>
<dbReference type="InterPro" id="IPR011251">
    <property type="entry name" value="Luciferase-like_dom"/>
</dbReference>
<organism evidence="3 4">
    <name type="scientific">Agrococcus sediminis</name>
    <dbReference type="NCBI Taxonomy" id="2599924"/>
    <lineage>
        <taxon>Bacteria</taxon>
        <taxon>Bacillati</taxon>
        <taxon>Actinomycetota</taxon>
        <taxon>Actinomycetes</taxon>
        <taxon>Micrococcales</taxon>
        <taxon>Microbacteriaceae</taxon>
        <taxon>Agrococcus</taxon>
    </lineage>
</organism>
<dbReference type="InterPro" id="IPR019945">
    <property type="entry name" value="F420_G6P_DH-rel"/>
</dbReference>
<evidence type="ECO:0000313" key="3">
    <source>
        <dbReference type="EMBL" id="KAA6436067.1"/>
    </source>
</evidence>
<dbReference type="CDD" id="cd01097">
    <property type="entry name" value="Tetrahydromethanopterin_reductase"/>
    <property type="match status" value="1"/>
</dbReference>
<dbReference type="InterPro" id="IPR036661">
    <property type="entry name" value="Luciferase-like_sf"/>
</dbReference>
<dbReference type="PANTHER" id="PTHR43244:SF1">
    <property type="entry name" value="5,10-METHYLENETETRAHYDROMETHANOPTERIN REDUCTASE"/>
    <property type="match status" value="1"/>
</dbReference>
<sequence length="333" mass="35595">MADIGFHASHEQLPPSALLTAVQRAEQAGFDAAMCSDHLAPWSRNQGHSGYAWSWLAAALATTSLRFGVVTAPGQRYHPAIAAQKIATLGEMFPGRFWAALGSGEAMNEHVTGDGWPEKPVRERRLVETVDVMRRLLAGEEVTHEGEISVHRARVWSLPVEAPPLLAAAVTPESAGRHAAWADGLITVASDPAGLRDIGAAYRDAGGQGPVCGQLHLSWAPDEAEALAIARDQWQGNLVPAPEAWELEQPEDFERRTAGLGEEELRKAVWISSDLSRHVDRIHELVGAGLDQLYLHHVGQELAPFIDAFGERVLPAVRDAGAGGDAGAGQGAA</sequence>
<dbReference type="InterPro" id="IPR050564">
    <property type="entry name" value="F420-G6PD/mer"/>
</dbReference>
<evidence type="ECO:0000256" key="1">
    <source>
        <dbReference type="ARBA" id="ARBA00023002"/>
    </source>
</evidence>
<comment type="caution">
    <text evidence="3">The sequence shown here is derived from an EMBL/GenBank/DDBJ whole genome shotgun (WGS) entry which is preliminary data.</text>
</comment>
<dbReference type="GO" id="GO:0016705">
    <property type="term" value="F:oxidoreductase activity, acting on paired donors, with incorporation or reduction of molecular oxygen"/>
    <property type="evidence" value="ECO:0007669"/>
    <property type="project" value="InterPro"/>
</dbReference>
<protein>
    <submittedName>
        <fullName evidence="3">TIGR03885 family FMN-dependent LLM class oxidoreductase</fullName>
        <ecNumber evidence="3">1.-.-.-</ecNumber>
    </submittedName>
</protein>
<dbReference type="RefSeq" id="WP_146354539.1">
    <property type="nucleotide sequence ID" value="NZ_VOIR01000011.1"/>
</dbReference>
<keyword evidence="4" id="KW-1185">Reference proteome</keyword>
<dbReference type="EMBL" id="VOIR01000011">
    <property type="protein sequence ID" value="KAA6436067.1"/>
    <property type="molecule type" value="Genomic_DNA"/>
</dbReference>
<proteinExistence type="predicted"/>
<dbReference type="PANTHER" id="PTHR43244">
    <property type="match status" value="1"/>
</dbReference>
<dbReference type="EC" id="1.-.-.-" evidence="3"/>
<dbReference type="OrthoDB" id="180193at2"/>
<dbReference type="SUPFAM" id="SSF51679">
    <property type="entry name" value="Bacterial luciferase-like"/>
    <property type="match status" value="1"/>
</dbReference>
<evidence type="ECO:0000313" key="4">
    <source>
        <dbReference type="Proteomes" id="UP000323221"/>
    </source>
</evidence>